<dbReference type="RefSeq" id="WP_101651523.1">
    <property type="nucleotide sequence ID" value="NZ_PGVE01000094.1"/>
</dbReference>
<comment type="caution">
    <text evidence="3">The sequence shown here is derived from an EMBL/GenBank/DDBJ whole genome shotgun (WGS) entry which is preliminary data.</text>
</comment>
<dbReference type="AlphaFoldDB" id="A0A2N5H7L3"/>
<evidence type="ECO:0000259" key="2">
    <source>
        <dbReference type="Pfam" id="PF00535"/>
    </source>
</evidence>
<gene>
    <name evidence="3" type="ORF">CVD27_24975</name>
</gene>
<keyword evidence="3" id="KW-0808">Transferase</keyword>
<dbReference type="Proteomes" id="UP000234950">
    <property type="component" value="Unassembled WGS sequence"/>
</dbReference>
<dbReference type="InterPro" id="IPR001173">
    <property type="entry name" value="Glyco_trans_2-like"/>
</dbReference>
<protein>
    <submittedName>
        <fullName evidence="3">Glycosyltransferase family 2 protein</fullName>
    </submittedName>
</protein>
<evidence type="ECO:0000313" key="4">
    <source>
        <dbReference type="Proteomes" id="UP000234950"/>
    </source>
</evidence>
<dbReference type="SUPFAM" id="SSF53448">
    <property type="entry name" value="Nucleotide-diphospho-sugar transferases"/>
    <property type="match status" value="1"/>
</dbReference>
<sequence length="286" mass="33336">MSSFNLSVCICTRNRPSDLKNALNSLYLSTKQVFEVIVSDDSTNNETMNLVKSFPNVKYVKGPKKGLGSNRNNALKYVNGTHVLFIDDDVVLGEKFVETIFSNILQFNEKGKQIFTGIENNRGHLVIPNDTNFLGYQNVRYNDFSNLRTIVINSTIFPKNLFNYVSFDEQLIYGYDEVDIAKNAIKLGYKIIICKDAVNYHFPSIENRDYYSPFKEASRIYVTYKHYYYLEKKYLYAFAFLIVSRMHNLYHLIRKEGINGVISFIRTLNLTRNYIRNFKKKVLVNN</sequence>
<dbReference type="Pfam" id="PF00535">
    <property type="entry name" value="Glycos_transf_2"/>
    <property type="match status" value="1"/>
</dbReference>
<dbReference type="PANTHER" id="PTHR22916">
    <property type="entry name" value="GLYCOSYLTRANSFERASE"/>
    <property type="match status" value="1"/>
</dbReference>
<evidence type="ECO:0000313" key="3">
    <source>
        <dbReference type="EMBL" id="PLS01512.1"/>
    </source>
</evidence>
<dbReference type="OrthoDB" id="396512at2"/>
<dbReference type="Gene3D" id="3.90.550.10">
    <property type="entry name" value="Spore Coat Polysaccharide Biosynthesis Protein SpsA, Chain A"/>
    <property type="match status" value="1"/>
</dbReference>
<dbReference type="PANTHER" id="PTHR22916:SF3">
    <property type="entry name" value="UDP-GLCNAC:BETAGAL BETA-1,3-N-ACETYLGLUCOSAMINYLTRANSFERASE-LIKE PROTEIN 1"/>
    <property type="match status" value="1"/>
</dbReference>
<proteinExistence type="inferred from homology"/>
<evidence type="ECO:0000256" key="1">
    <source>
        <dbReference type="ARBA" id="ARBA00006739"/>
    </source>
</evidence>
<name>A0A2N5H7L3_9BACI</name>
<dbReference type="EMBL" id="PGVE01000094">
    <property type="protein sequence ID" value="PLS01512.1"/>
    <property type="molecule type" value="Genomic_DNA"/>
</dbReference>
<comment type="similarity">
    <text evidence="1">Belongs to the glycosyltransferase 2 family.</text>
</comment>
<keyword evidence="4" id="KW-1185">Reference proteome</keyword>
<organism evidence="3 4">
    <name type="scientific">Neobacillus cucumis</name>
    <dbReference type="NCBI Taxonomy" id="1740721"/>
    <lineage>
        <taxon>Bacteria</taxon>
        <taxon>Bacillati</taxon>
        <taxon>Bacillota</taxon>
        <taxon>Bacilli</taxon>
        <taxon>Bacillales</taxon>
        <taxon>Bacillaceae</taxon>
        <taxon>Neobacillus</taxon>
    </lineage>
</organism>
<accession>A0A2N5H7L3</accession>
<feature type="domain" description="Glycosyltransferase 2-like" evidence="2">
    <location>
        <begin position="7"/>
        <end position="106"/>
    </location>
</feature>
<dbReference type="InterPro" id="IPR029044">
    <property type="entry name" value="Nucleotide-diphossugar_trans"/>
</dbReference>
<dbReference type="CDD" id="cd00761">
    <property type="entry name" value="Glyco_tranf_GTA_type"/>
    <property type="match status" value="1"/>
</dbReference>
<reference evidence="3 4" key="1">
    <citation type="submission" date="2017-11" db="EMBL/GenBank/DDBJ databases">
        <title>Comparitive Functional Genomics of Dry Heat Resistant strains isolated from the Viking Spacecraft.</title>
        <authorList>
            <person name="Seuylemezian A."/>
            <person name="Cooper K."/>
            <person name="Vaishampayan P."/>
        </authorList>
    </citation>
    <scope>NUCLEOTIDE SEQUENCE [LARGE SCALE GENOMIC DNA]</scope>
    <source>
        <strain evidence="3 4">V32-6</strain>
    </source>
</reference>
<dbReference type="GO" id="GO:0016758">
    <property type="term" value="F:hexosyltransferase activity"/>
    <property type="evidence" value="ECO:0007669"/>
    <property type="project" value="UniProtKB-ARBA"/>
</dbReference>